<evidence type="ECO:0000313" key="4">
    <source>
        <dbReference type="Proteomes" id="UP000663854"/>
    </source>
</evidence>
<accession>A0A815A2I3</accession>
<dbReference type="EMBL" id="CAJNOH010001804">
    <property type="protein sequence ID" value="CAF1251694.1"/>
    <property type="molecule type" value="Genomic_DNA"/>
</dbReference>
<evidence type="ECO:0000313" key="5">
    <source>
        <dbReference type="Proteomes" id="UP000663870"/>
    </source>
</evidence>
<comment type="caution">
    <text evidence="2">The sequence shown here is derived from an EMBL/GenBank/DDBJ whole genome shotgun (WGS) entry which is preliminary data.</text>
</comment>
<feature type="region of interest" description="Disordered" evidence="1">
    <location>
        <begin position="1"/>
        <end position="77"/>
    </location>
</feature>
<name>A0A815A2I3_9BILA</name>
<gene>
    <name evidence="3" type="ORF">JXQ802_LOCUS42365</name>
    <name evidence="2" type="ORF">PYM288_LOCUS27414</name>
</gene>
<proteinExistence type="predicted"/>
<dbReference type="EMBL" id="CAJNOL010002849">
    <property type="protein sequence ID" value="CAF1532794.1"/>
    <property type="molecule type" value="Genomic_DNA"/>
</dbReference>
<keyword evidence="5" id="KW-1185">Reference proteome</keyword>
<feature type="compositionally biased region" description="Basic and acidic residues" evidence="1">
    <location>
        <begin position="67"/>
        <end position="77"/>
    </location>
</feature>
<evidence type="ECO:0000256" key="1">
    <source>
        <dbReference type="SAM" id="MobiDB-lite"/>
    </source>
</evidence>
<dbReference type="Proteomes" id="UP000663870">
    <property type="component" value="Unassembled WGS sequence"/>
</dbReference>
<evidence type="ECO:0000313" key="3">
    <source>
        <dbReference type="EMBL" id="CAF1532794.1"/>
    </source>
</evidence>
<sequence length="138" mass="15963">MFFDRSIIASHHQQQHHRPTSKHVGFDNDEDDDFNRILTNSSESTNKKTLKRKNKESDSSSLSVSSDTEHEGDRWSKNKENLIKKNLDLSKSCNECKNSAKEIDFLKERGSKLEKVYNVIKKNSIFDQKKIISGLCFV</sequence>
<evidence type="ECO:0000313" key="2">
    <source>
        <dbReference type="EMBL" id="CAF1251694.1"/>
    </source>
</evidence>
<protein>
    <submittedName>
        <fullName evidence="2">Uncharacterized protein</fullName>
    </submittedName>
</protein>
<reference evidence="2" key="1">
    <citation type="submission" date="2021-02" db="EMBL/GenBank/DDBJ databases">
        <authorList>
            <person name="Nowell W R."/>
        </authorList>
    </citation>
    <scope>NUCLEOTIDE SEQUENCE</scope>
</reference>
<dbReference type="AlphaFoldDB" id="A0A815A2I3"/>
<dbReference type="Proteomes" id="UP000663854">
    <property type="component" value="Unassembled WGS sequence"/>
</dbReference>
<organism evidence="2 4">
    <name type="scientific">Rotaria sordida</name>
    <dbReference type="NCBI Taxonomy" id="392033"/>
    <lineage>
        <taxon>Eukaryota</taxon>
        <taxon>Metazoa</taxon>
        <taxon>Spiralia</taxon>
        <taxon>Gnathifera</taxon>
        <taxon>Rotifera</taxon>
        <taxon>Eurotatoria</taxon>
        <taxon>Bdelloidea</taxon>
        <taxon>Philodinida</taxon>
        <taxon>Philodinidae</taxon>
        <taxon>Rotaria</taxon>
    </lineage>
</organism>